<dbReference type="InterPro" id="IPR019430">
    <property type="entry name" value="7TM_GPCR_serpentine_rcpt_Srx"/>
</dbReference>
<organism evidence="3 4">
    <name type="scientific">Cylicocyclus nassatus</name>
    <name type="common">Nematode worm</name>
    <dbReference type="NCBI Taxonomy" id="53992"/>
    <lineage>
        <taxon>Eukaryota</taxon>
        <taxon>Metazoa</taxon>
        <taxon>Ecdysozoa</taxon>
        <taxon>Nematoda</taxon>
        <taxon>Chromadorea</taxon>
        <taxon>Rhabditida</taxon>
        <taxon>Rhabditina</taxon>
        <taxon>Rhabditomorpha</taxon>
        <taxon>Strongyloidea</taxon>
        <taxon>Strongylidae</taxon>
        <taxon>Cylicocyclus</taxon>
    </lineage>
</organism>
<evidence type="ECO:0000313" key="4">
    <source>
        <dbReference type="Proteomes" id="UP001176961"/>
    </source>
</evidence>
<keyword evidence="1" id="KW-0812">Transmembrane</keyword>
<accession>A0AA36DJQ7</accession>
<gene>
    <name evidence="3" type="ORF">CYNAS_LOCUS449</name>
</gene>
<keyword evidence="4" id="KW-1185">Reference proteome</keyword>
<dbReference type="EMBL" id="CATQJL010000001">
    <property type="protein sequence ID" value="CAJ0588466.1"/>
    <property type="molecule type" value="Genomic_DNA"/>
</dbReference>
<dbReference type="SUPFAM" id="SSF81321">
    <property type="entry name" value="Family A G protein-coupled receptor-like"/>
    <property type="match status" value="1"/>
</dbReference>
<comment type="caution">
    <text evidence="3">The sequence shown here is derived from an EMBL/GenBank/DDBJ whole genome shotgun (WGS) entry which is preliminary data.</text>
</comment>
<sequence>MYIDLYKDVFIVAVIAIVDTITIFKVHIVNVQMRRSGTINGAHHRRNKEINFLKQAVLQAIIFAIELYTYFHLAWHFQNKWVIFGLTTIVWNLTHCCDALIIIGLNAEFRKFFTTKPNKINSNGARIATIDKLSERRSIL</sequence>
<dbReference type="Pfam" id="PF10328">
    <property type="entry name" value="7TM_GPCR_Srx"/>
    <property type="match status" value="1"/>
</dbReference>
<feature type="domain" description="7TM GPCR serpentine receptor class x (Srx)" evidence="2">
    <location>
        <begin position="2"/>
        <end position="106"/>
    </location>
</feature>
<dbReference type="Proteomes" id="UP001176961">
    <property type="component" value="Unassembled WGS sequence"/>
</dbReference>
<feature type="transmembrane region" description="Helical" evidence="1">
    <location>
        <begin position="12"/>
        <end position="31"/>
    </location>
</feature>
<proteinExistence type="predicted"/>
<evidence type="ECO:0000313" key="3">
    <source>
        <dbReference type="EMBL" id="CAJ0588466.1"/>
    </source>
</evidence>
<dbReference type="PANTHER" id="PTHR23017:SF44">
    <property type="entry name" value="G-PROTEIN COUPLED RECEPTORS FAMILY 1 PROFILE DOMAIN-CONTAINING PROTEIN"/>
    <property type="match status" value="1"/>
</dbReference>
<feature type="transmembrane region" description="Helical" evidence="1">
    <location>
        <begin position="52"/>
        <end position="75"/>
    </location>
</feature>
<name>A0AA36DJQ7_CYLNA</name>
<dbReference type="AlphaFoldDB" id="A0AA36DJQ7"/>
<feature type="transmembrane region" description="Helical" evidence="1">
    <location>
        <begin position="81"/>
        <end position="105"/>
    </location>
</feature>
<dbReference type="PANTHER" id="PTHR23017">
    <property type="entry name" value="SERPENTINE RECEPTOR, CLASS X"/>
    <property type="match status" value="1"/>
</dbReference>
<protein>
    <recommendedName>
        <fullName evidence="2">7TM GPCR serpentine receptor class x (Srx) domain-containing protein</fullName>
    </recommendedName>
</protein>
<evidence type="ECO:0000256" key="1">
    <source>
        <dbReference type="SAM" id="Phobius"/>
    </source>
</evidence>
<keyword evidence="1" id="KW-1133">Transmembrane helix</keyword>
<reference evidence="3" key="1">
    <citation type="submission" date="2023-07" db="EMBL/GenBank/DDBJ databases">
        <authorList>
            <consortium name="CYATHOMIX"/>
        </authorList>
    </citation>
    <scope>NUCLEOTIDE SEQUENCE</scope>
    <source>
        <strain evidence="3">N/A</strain>
    </source>
</reference>
<keyword evidence="1" id="KW-0472">Membrane</keyword>
<evidence type="ECO:0000259" key="2">
    <source>
        <dbReference type="Pfam" id="PF10328"/>
    </source>
</evidence>